<evidence type="ECO:0000313" key="2">
    <source>
        <dbReference type="EMBL" id="MEN3929597.1"/>
    </source>
</evidence>
<keyword evidence="3" id="KW-1185">Reference proteome</keyword>
<evidence type="ECO:0000256" key="1">
    <source>
        <dbReference type="SAM" id="Phobius"/>
    </source>
</evidence>
<comment type="caution">
    <text evidence="2">The sequence shown here is derived from an EMBL/GenBank/DDBJ whole genome shotgun (WGS) entry which is preliminary data.</text>
</comment>
<name>A0ABV0BFX1_9HYPH</name>
<keyword evidence="1" id="KW-1133">Transmembrane helix</keyword>
<evidence type="ECO:0000313" key="3">
    <source>
        <dbReference type="Proteomes" id="UP001418637"/>
    </source>
</evidence>
<accession>A0ABV0BFX1</accession>
<sequence length="236" mass="26786">MHPFEKHQKFKLILLLITCIYTLFHNPLAANSYLTNETELRLNDSQIIKIQLLHEEGFFSSDPTRLVISDGTGRFTAIGPMNKNVTLNCNWSETSCWGYDHTANEVHVIDAGSFDNKGLEIYEVGESFQGFKVRNATLFEFISAEVTYIISKPLGFLSLIVLAAFFYFTLIAGLCMAPHENHLLWFVCLLLLLGALCLLLFLIIIVFWITDYCAFSGFFGLLIGVGGVEWVRRRKI</sequence>
<gene>
    <name evidence="2" type="ORF">WJT86_00810</name>
</gene>
<keyword evidence="1" id="KW-0472">Membrane</keyword>
<organism evidence="2 3">
    <name type="scientific">Hohaiivirga grylli</name>
    <dbReference type="NCBI Taxonomy" id="3133970"/>
    <lineage>
        <taxon>Bacteria</taxon>
        <taxon>Pseudomonadati</taxon>
        <taxon>Pseudomonadota</taxon>
        <taxon>Alphaproteobacteria</taxon>
        <taxon>Hyphomicrobiales</taxon>
        <taxon>Methylobacteriaceae</taxon>
        <taxon>Hohaiivirga</taxon>
    </lineage>
</organism>
<feature type="transmembrane region" description="Helical" evidence="1">
    <location>
        <begin position="214"/>
        <end position="231"/>
    </location>
</feature>
<dbReference type="EMBL" id="JBBYXI010000001">
    <property type="protein sequence ID" value="MEN3929597.1"/>
    <property type="molecule type" value="Genomic_DNA"/>
</dbReference>
<proteinExistence type="predicted"/>
<keyword evidence="1" id="KW-0812">Transmembrane</keyword>
<dbReference type="RefSeq" id="WP_346335595.1">
    <property type="nucleotide sequence ID" value="NZ_JBBYXI010000001.1"/>
</dbReference>
<dbReference type="Proteomes" id="UP001418637">
    <property type="component" value="Unassembled WGS sequence"/>
</dbReference>
<protein>
    <submittedName>
        <fullName evidence="2">Uncharacterized protein</fullName>
    </submittedName>
</protein>
<reference evidence="2 3" key="1">
    <citation type="submission" date="2024-04" db="EMBL/GenBank/DDBJ databases">
        <title>A novel species isolated from cricket.</title>
        <authorList>
            <person name="Wang H.-C."/>
        </authorList>
    </citation>
    <scope>NUCLEOTIDE SEQUENCE [LARGE SCALE GENOMIC DNA]</scope>
    <source>
        <strain evidence="2 3">WL0021</strain>
    </source>
</reference>
<feature type="transmembrane region" description="Helical" evidence="1">
    <location>
        <begin position="183"/>
        <end position="208"/>
    </location>
</feature>
<feature type="transmembrane region" description="Helical" evidence="1">
    <location>
        <begin position="154"/>
        <end position="176"/>
    </location>
</feature>